<dbReference type="PANTHER" id="PTHR33705">
    <property type="entry name" value="PHOSPHOCARRIER PROTEIN HPR"/>
    <property type="match status" value="1"/>
</dbReference>
<protein>
    <submittedName>
        <fullName evidence="7">HPr family phosphocarrier protein</fullName>
    </submittedName>
    <submittedName>
        <fullName evidence="6">Phosphocarrier protein HPr</fullName>
    </submittedName>
</protein>
<dbReference type="EMBL" id="NAAD01000011">
    <property type="protein sequence ID" value="ORJ59537.1"/>
    <property type="molecule type" value="Genomic_DNA"/>
</dbReference>
<comment type="similarity">
    <text evidence="2">Belongs to the HPr family.</text>
</comment>
<keyword evidence="3" id="KW-0963">Cytoplasm</keyword>
<accession>A0A2K2H961</accession>
<feature type="domain" description="HPr" evidence="5">
    <location>
        <begin position="1"/>
        <end position="88"/>
    </location>
</feature>
<keyword evidence="4" id="KW-0598">Phosphotransferase system</keyword>
<comment type="subcellular location">
    <subcellularLocation>
        <location evidence="1">Cytoplasm</location>
    </subcellularLocation>
</comment>
<accession>A0A1X0Y369</accession>
<reference evidence="7 9" key="2">
    <citation type="journal article" date="2018" name="Genome Announc.">
        <title>Genome Sequence of Geothermobacter sp. HR-1 Iron Reducer from the Loihi Seamount.</title>
        <authorList>
            <person name="Smith H."/>
            <person name="Abuyen K."/>
            <person name="Tremblay J."/>
            <person name="Savalia P."/>
            <person name="Perez-Rodriguez I."/>
            <person name="Emerson D."/>
            <person name="Tully B."/>
            <person name="Amend J."/>
        </authorList>
    </citation>
    <scope>NUCLEOTIDE SEQUENCE [LARGE SCALE GENOMIC DNA]</scope>
    <source>
        <strain evidence="7 9">HR-1</strain>
    </source>
</reference>
<dbReference type="GO" id="GO:0005737">
    <property type="term" value="C:cytoplasm"/>
    <property type="evidence" value="ECO:0007669"/>
    <property type="project" value="UniProtKB-SubCell"/>
</dbReference>
<evidence type="ECO:0000313" key="8">
    <source>
        <dbReference type="Proteomes" id="UP000193136"/>
    </source>
</evidence>
<dbReference type="Pfam" id="PF00381">
    <property type="entry name" value="PTS-HPr"/>
    <property type="match status" value="1"/>
</dbReference>
<dbReference type="Gene3D" id="3.30.1340.10">
    <property type="entry name" value="HPr-like"/>
    <property type="match status" value="1"/>
</dbReference>
<dbReference type="OrthoDB" id="9798965at2"/>
<proteinExistence type="inferred from homology"/>
<evidence type="ECO:0000256" key="4">
    <source>
        <dbReference type="ARBA" id="ARBA00022683"/>
    </source>
</evidence>
<comment type="caution">
    <text evidence="6">The sequence shown here is derived from an EMBL/GenBank/DDBJ whole genome shotgun (WGS) entry which is preliminary data.</text>
</comment>
<evidence type="ECO:0000256" key="3">
    <source>
        <dbReference type="ARBA" id="ARBA00022490"/>
    </source>
</evidence>
<dbReference type="Proteomes" id="UP000193136">
    <property type="component" value="Unassembled WGS sequence"/>
</dbReference>
<gene>
    <name evidence="6" type="ORF">B5V00_09645</name>
    <name evidence="7" type="ORF">C2E25_10685</name>
</gene>
<dbReference type="InterPro" id="IPR001020">
    <property type="entry name" value="PTS_HPr_His_P_site"/>
</dbReference>
<dbReference type="InterPro" id="IPR000032">
    <property type="entry name" value="HPr-like"/>
</dbReference>
<dbReference type="AlphaFoldDB" id="A0A1X0Y369"/>
<dbReference type="CDD" id="cd00367">
    <property type="entry name" value="PTS-HPr_like"/>
    <property type="match status" value="1"/>
</dbReference>
<organism evidence="6 8">
    <name type="scientific">Geothermobacter hydrogeniphilus</name>
    <dbReference type="NCBI Taxonomy" id="1969733"/>
    <lineage>
        <taxon>Bacteria</taxon>
        <taxon>Pseudomonadati</taxon>
        <taxon>Thermodesulfobacteriota</taxon>
        <taxon>Desulfuromonadia</taxon>
        <taxon>Desulfuromonadales</taxon>
        <taxon>Geothermobacteraceae</taxon>
        <taxon>Geothermobacter</taxon>
    </lineage>
</organism>
<sequence length="88" mass="9341">MIEKEFTIINRLGLHARAAAQLVQTAGRFSADVLVSKDDLEVNGKSIMGILMLAAPRGSTISVSVNGPDEEAALKALEELINDGFGED</sequence>
<dbReference type="PROSITE" id="PS51350">
    <property type="entry name" value="PTS_HPR_DOM"/>
    <property type="match status" value="1"/>
</dbReference>
<evidence type="ECO:0000313" key="9">
    <source>
        <dbReference type="Proteomes" id="UP000236340"/>
    </source>
</evidence>
<keyword evidence="8" id="KW-1185">Reference proteome</keyword>
<dbReference type="InterPro" id="IPR035895">
    <property type="entry name" value="HPr-like_sf"/>
</dbReference>
<dbReference type="PRINTS" id="PR00107">
    <property type="entry name" value="PHOSPHOCPHPR"/>
</dbReference>
<dbReference type="RefSeq" id="WP_085010581.1">
    <property type="nucleotide sequence ID" value="NZ_NAAD01000011.1"/>
</dbReference>
<evidence type="ECO:0000256" key="2">
    <source>
        <dbReference type="ARBA" id="ARBA00010736"/>
    </source>
</evidence>
<evidence type="ECO:0000313" key="7">
    <source>
        <dbReference type="EMBL" id="PNU19773.1"/>
    </source>
</evidence>
<dbReference type="PANTHER" id="PTHR33705:SF2">
    <property type="entry name" value="PHOSPHOCARRIER PROTEIN NPR"/>
    <property type="match status" value="1"/>
</dbReference>
<dbReference type="PROSITE" id="PS00369">
    <property type="entry name" value="PTS_HPR_HIS"/>
    <property type="match status" value="1"/>
</dbReference>
<dbReference type="Proteomes" id="UP000236340">
    <property type="component" value="Unassembled WGS sequence"/>
</dbReference>
<dbReference type="STRING" id="1969733.B5V00_09645"/>
<evidence type="ECO:0000256" key="1">
    <source>
        <dbReference type="ARBA" id="ARBA00004496"/>
    </source>
</evidence>
<evidence type="ECO:0000259" key="5">
    <source>
        <dbReference type="PROSITE" id="PS51350"/>
    </source>
</evidence>
<dbReference type="NCBIfam" id="TIGR01003">
    <property type="entry name" value="PTS_HPr_family"/>
    <property type="match status" value="1"/>
</dbReference>
<dbReference type="EMBL" id="PPFX01000023">
    <property type="protein sequence ID" value="PNU19773.1"/>
    <property type="molecule type" value="Genomic_DNA"/>
</dbReference>
<dbReference type="SUPFAM" id="SSF55594">
    <property type="entry name" value="HPr-like"/>
    <property type="match status" value="1"/>
</dbReference>
<dbReference type="GO" id="GO:0009401">
    <property type="term" value="P:phosphoenolpyruvate-dependent sugar phosphotransferase system"/>
    <property type="evidence" value="ECO:0007669"/>
    <property type="project" value="UniProtKB-KW"/>
</dbReference>
<reference evidence="6 8" key="1">
    <citation type="submission" date="2017-03" db="EMBL/GenBank/DDBJ databases">
        <title>Genome sequence of Geothermobacter sp. EPR-M, Deep-Sea Iron Reducer.</title>
        <authorList>
            <person name="Tully B."/>
            <person name="Savalia P."/>
            <person name="Abuyen K."/>
            <person name="Baughan C."/>
            <person name="Romero E."/>
            <person name="Ronkowski C."/>
            <person name="Torres B."/>
            <person name="Tremblay J."/>
            <person name="Trujillo A."/>
            <person name="Tyler M."/>
            <person name="Perez-Rodriguez I."/>
            <person name="Amend J."/>
        </authorList>
    </citation>
    <scope>NUCLEOTIDE SEQUENCE [LARGE SCALE GENOMIC DNA]</scope>
    <source>
        <strain evidence="6 8">EPR-M</strain>
    </source>
</reference>
<evidence type="ECO:0000313" key="6">
    <source>
        <dbReference type="EMBL" id="ORJ59537.1"/>
    </source>
</evidence>
<dbReference type="InterPro" id="IPR050399">
    <property type="entry name" value="HPr"/>
</dbReference>
<name>A0A1X0Y369_9BACT</name>